<feature type="transmembrane region" description="Helical" evidence="7">
    <location>
        <begin position="53"/>
        <end position="71"/>
    </location>
</feature>
<dbReference type="EMBL" id="JAJVDC020000054">
    <property type="protein sequence ID" value="KAL1629294.1"/>
    <property type="molecule type" value="Genomic_DNA"/>
</dbReference>
<keyword evidence="9" id="KW-1185">Reference proteome</keyword>
<comment type="caution">
    <text evidence="7">Lacks conserved residue(s) required for the propagation of feature annotation.</text>
</comment>
<evidence type="ECO:0000313" key="8">
    <source>
        <dbReference type="EMBL" id="KAL1629294.1"/>
    </source>
</evidence>
<dbReference type="Pfam" id="PF06963">
    <property type="entry name" value="FPN1"/>
    <property type="match status" value="1"/>
</dbReference>
<proteinExistence type="inferred from homology"/>
<keyword evidence="7" id="KW-0406">Ion transport</keyword>
<gene>
    <name evidence="8" type="ORF">SLS56_005398</name>
</gene>
<evidence type="ECO:0000313" key="9">
    <source>
        <dbReference type="Proteomes" id="UP001521116"/>
    </source>
</evidence>
<feature type="transmembrane region" description="Helical" evidence="7">
    <location>
        <begin position="201"/>
        <end position="222"/>
    </location>
</feature>
<keyword evidence="4 7" id="KW-0812">Transmembrane</keyword>
<evidence type="ECO:0000256" key="7">
    <source>
        <dbReference type="RuleBase" id="RU365065"/>
    </source>
</evidence>
<reference evidence="8 9" key="1">
    <citation type="submission" date="2024-02" db="EMBL/GenBank/DDBJ databases">
        <title>De novo assembly and annotation of 12 fungi associated with fruit tree decline syndrome in Ontario, Canada.</title>
        <authorList>
            <person name="Sulman M."/>
            <person name="Ellouze W."/>
            <person name="Ilyukhin E."/>
        </authorList>
    </citation>
    <scope>NUCLEOTIDE SEQUENCE [LARGE SCALE GENOMIC DNA]</scope>
    <source>
        <strain evidence="8 9">M1-105</strain>
    </source>
</reference>
<keyword evidence="6 7" id="KW-0472">Membrane</keyword>
<dbReference type="InterPro" id="IPR009716">
    <property type="entry name" value="Ferroportin-1"/>
</dbReference>
<dbReference type="PANTHER" id="PTHR11660">
    <property type="entry name" value="SOLUTE CARRIER FAMILY 40 MEMBER"/>
    <property type="match status" value="1"/>
</dbReference>
<accession>A0ABR3STL2</accession>
<evidence type="ECO:0000256" key="5">
    <source>
        <dbReference type="ARBA" id="ARBA00022989"/>
    </source>
</evidence>
<dbReference type="Proteomes" id="UP001521116">
    <property type="component" value="Unassembled WGS sequence"/>
</dbReference>
<feature type="transmembrane region" description="Helical" evidence="7">
    <location>
        <begin position="169"/>
        <end position="189"/>
    </location>
</feature>
<evidence type="ECO:0000256" key="6">
    <source>
        <dbReference type="ARBA" id="ARBA00023136"/>
    </source>
</evidence>
<comment type="caution">
    <text evidence="8">The sequence shown here is derived from an EMBL/GenBank/DDBJ whole genome shotgun (WGS) entry which is preliminary data.</text>
</comment>
<comment type="function">
    <text evidence="7">May be involved in iron transport and iron homeostasis.</text>
</comment>
<name>A0ABR3STL2_9PEZI</name>
<evidence type="ECO:0000256" key="3">
    <source>
        <dbReference type="ARBA" id="ARBA00022448"/>
    </source>
</evidence>
<evidence type="ECO:0000256" key="4">
    <source>
        <dbReference type="ARBA" id="ARBA00022692"/>
    </source>
</evidence>
<feature type="transmembrane region" description="Helical" evidence="7">
    <location>
        <begin position="300"/>
        <end position="321"/>
    </location>
</feature>
<sequence>MNLVVVITEGDQRGRQTVNARMRRIDLFCKLLGPLVISLIDGASTMIAISVTLGMSVASVFVEYICIARVYKMVPALRRAPASTVPAAMEDAIELNAPGTPPPQPKLGIAATAWLRSTANRLLPVKSIPFYFKHQAFLPSISLSLLYLTVLSFSGQMVTFLLASGYNSIHVGIARTVSTIFELSATWIAPRIMRYIGAIRGGMWFLSWQMAWLVGGIAWYFADGEGKAGRQILAVSGLVGGVILSRVGLWGFDLCAQAIIQDAVDLDNRGAFSTVEASFQNLFELLSYVSTIVFSRPDQFQWPAVISAAAVYLAGAMYAGYVRKSRGHLLHYPACIEPRFYERRGI</sequence>
<comment type="similarity">
    <text evidence="2 7">Belongs to the ferroportin (FP) (TC 2.A.100) family. SLC40A subfamily.</text>
</comment>
<evidence type="ECO:0000256" key="2">
    <source>
        <dbReference type="ARBA" id="ARBA00006279"/>
    </source>
</evidence>
<dbReference type="InterPro" id="IPR036259">
    <property type="entry name" value="MFS_trans_sf"/>
</dbReference>
<feature type="transmembrane region" description="Helical" evidence="7">
    <location>
        <begin position="136"/>
        <end position="163"/>
    </location>
</feature>
<organism evidence="8 9">
    <name type="scientific">Neofusicoccum ribis</name>
    <dbReference type="NCBI Taxonomy" id="45134"/>
    <lineage>
        <taxon>Eukaryota</taxon>
        <taxon>Fungi</taxon>
        <taxon>Dikarya</taxon>
        <taxon>Ascomycota</taxon>
        <taxon>Pezizomycotina</taxon>
        <taxon>Dothideomycetes</taxon>
        <taxon>Dothideomycetes incertae sedis</taxon>
        <taxon>Botryosphaeriales</taxon>
        <taxon>Botryosphaeriaceae</taxon>
        <taxon>Neofusicoccum</taxon>
    </lineage>
</organism>
<keyword evidence="5 7" id="KW-1133">Transmembrane helix</keyword>
<dbReference type="SUPFAM" id="SSF103473">
    <property type="entry name" value="MFS general substrate transporter"/>
    <property type="match status" value="1"/>
</dbReference>
<dbReference type="PANTHER" id="PTHR11660:SF57">
    <property type="entry name" value="SOLUTE CARRIER FAMILY 40 MEMBER"/>
    <property type="match status" value="1"/>
</dbReference>
<evidence type="ECO:0000256" key="1">
    <source>
        <dbReference type="ARBA" id="ARBA00004141"/>
    </source>
</evidence>
<protein>
    <recommendedName>
        <fullName evidence="7">Solute carrier family 40 member</fullName>
    </recommendedName>
</protein>
<comment type="subcellular location">
    <subcellularLocation>
        <location evidence="1 7">Membrane</location>
        <topology evidence="1 7">Multi-pass membrane protein</topology>
    </subcellularLocation>
</comment>
<keyword evidence="3 7" id="KW-0813">Transport</keyword>